<dbReference type="RefSeq" id="WP_069946867.1">
    <property type="nucleotide sequence ID" value="NZ_CP014143.1"/>
</dbReference>
<keyword evidence="8" id="KW-1185">Reference proteome</keyword>
<dbReference type="STRING" id="1769779.AUP74_01303"/>
<dbReference type="Proteomes" id="UP000095672">
    <property type="component" value="Chromosome"/>
</dbReference>
<dbReference type="OrthoDB" id="5297065at2"/>
<keyword evidence="2 5" id="KW-0812">Transmembrane</keyword>
<organism evidence="7 8">
    <name type="scientific">Microbulbifer aggregans</name>
    <dbReference type="NCBI Taxonomy" id="1769779"/>
    <lineage>
        <taxon>Bacteria</taxon>
        <taxon>Pseudomonadati</taxon>
        <taxon>Pseudomonadota</taxon>
        <taxon>Gammaproteobacteria</taxon>
        <taxon>Cellvibrionales</taxon>
        <taxon>Microbulbiferaceae</taxon>
        <taxon>Microbulbifer</taxon>
    </lineage>
</organism>
<gene>
    <name evidence="7" type="ORF">AUP74_01303</name>
</gene>
<evidence type="ECO:0000256" key="3">
    <source>
        <dbReference type="ARBA" id="ARBA00022989"/>
    </source>
</evidence>
<dbReference type="Gene3D" id="1.10.287.70">
    <property type="match status" value="1"/>
</dbReference>
<keyword evidence="3 5" id="KW-1133">Transmembrane helix</keyword>
<dbReference type="EMBL" id="CP014143">
    <property type="protein sequence ID" value="AOS96762.1"/>
    <property type="molecule type" value="Genomic_DNA"/>
</dbReference>
<evidence type="ECO:0000313" key="8">
    <source>
        <dbReference type="Proteomes" id="UP000095672"/>
    </source>
</evidence>
<sequence length="290" mass="32713">MSELSARPVLPLAEICQRIVAAPLFNQVIIGLILLNGVAVGMETSTWVTERFGDFLHGINELILAAFVVEALVKMAAHGNRPWRYFASGWNCFDFTIIALSLIPAAGPLATLARLVRVLRVLRLVSAFPELRLLVDTLLRSLPSMFHIALLMGIIFYIYGVAGYFLFHEIDPTHWRSLPIALLSLFRIVTFEDWTDIMYTAMEAMPWAWVYFVSFVVMGAFVMINLFIGVVLNNLEEAKLRRLDELQLPPSQTEILRELRATQEALARLQKRMQDIPLEPAEKTPGGSAR</sequence>
<feature type="transmembrane region" description="Helical" evidence="5">
    <location>
        <begin position="20"/>
        <end position="40"/>
    </location>
</feature>
<name>A0A1C9W6I1_9GAMM</name>
<feature type="transmembrane region" description="Helical" evidence="5">
    <location>
        <begin position="55"/>
        <end position="73"/>
    </location>
</feature>
<evidence type="ECO:0000313" key="7">
    <source>
        <dbReference type="EMBL" id="AOS96762.1"/>
    </source>
</evidence>
<dbReference type="InterPro" id="IPR027359">
    <property type="entry name" value="Volt_channel_dom_sf"/>
</dbReference>
<feature type="transmembrane region" description="Helical" evidence="5">
    <location>
        <begin position="85"/>
        <end position="106"/>
    </location>
</feature>
<evidence type="ECO:0000256" key="1">
    <source>
        <dbReference type="ARBA" id="ARBA00004141"/>
    </source>
</evidence>
<dbReference type="InterPro" id="IPR005821">
    <property type="entry name" value="Ion_trans_dom"/>
</dbReference>
<evidence type="ECO:0000256" key="4">
    <source>
        <dbReference type="ARBA" id="ARBA00023136"/>
    </source>
</evidence>
<evidence type="ECO:0000259" key="6">
    <source>
        <dbReference type="Pfam" id="PF00520"/>
    </source>
</evidence>
<evidence type="ECO:0000256" key="5">
    <source>
        <dbReference type="SAM" id="Phobius"/>
    </source>
</evidence>
<dbReference type="KEGG" id="micc:AUP74_01303"/>
<feature type="transmembrane region" description="Helical" evidence="5">
    <location>
        <begin position="147"/>
        <end position="167"/>
    </location>
</feature>
<reference evidence="8" key="1">
    <citation type="submission" date="2016-01" db="EMBL/GenBank/DDBJ databases">
        <title>Complete genome sequence of Microbulbifer sp. CCB-MM1, a halophile isolated from Matang Mangrove Forest, Perak.</title>
        <authorList>
            <person name="Moh T.H."/>
            <person name="Dinesh B."/>
            <person name="Lau N.-S."/>
            <person name="Go F."/>
            <person name="Alexander Chong S.-C."/>
        </authorList>
    </citation>
    <scope>NUCLEOTIDE SEQUENCE [LARGE SCALE GENOMIC DNA]</scope>
    <source>
        <strain evidence="8">CCB-MM1</strain>
    </source>
</reference>
<protein>
    <submittedName>
        <fullName evidence="7">Ion transport protein</fullName>
    </submittedName>
</protein>
<accession>A0A1C9W6I1</accession>
<dbReference type="AlphaFoldDB" id="A0A1C9W6I1"/>
<feature type="transmembrane region" description="Helical" evidence="5">
    <location>
        <begin position="208"/>
        <end position="232"/>
    </location>
</feature>
<feature type="domain" description="Ion transport" evidence="6">
    <location>
        <begin position="23"/>
        <end position="241"/>
    </location>
</feature>
<dbReference type="Pfam" id="PF00520">
    <property type="entry name" value="Ion_trans"/>
    <property type="match status" value="1"/>
</dbReference>
<dbReference type="GO" id="GO:0086010">
    <property type="term" value="P:membrane depolarization during action potential"/>
    <property type="evidence" value="ECO:0007669"/>
    <property type="project" value="TreeGrafter"/>
</dbReference>
<comment type="subcellular location">
    <subcellularLocation>
        <location evidence="1">Membrane</location>
        <topology evidence="1">Multi-pass membrane protein</topology>
    </subcellularLocation>
</comment>
<proteinExistence type="predicted"/>
<dbReference type="PANTHER" id="PTHR10037:SF62">
    <property type="entry name" value="SODIUM CHANNEL PROTEIN 60E"/>
    <property type="match status" value="1"/>
</dbReference>
<dbReference type="SUPFAM" id="SSF81324">
    <property type="entry name" value="Voltage-gated potassium channels"/>
    <property type="match status" value="1"/>
</dbReference>
<dbReference type="InterPro" id="IPR043203">
    <property type="entry name" value="VGCC_Ca_Na"/>
</dbReference>
<dbReference type="GO" id="GO:0001518">
    <property type="term" value="C:voltage-gated sodium channel complex"/>
    <property type="evidence" value="ECO:0007669"/>
    <property type="project" value="TreeGrafter"/>
</dbReference>
<evidence type="ECO:0000256" key="2">
    <source>
        <dbReference type="ARBA" id="ARBA00022692"/>
    </source>
</evidence>
<dbReference type="GO" id="GO:0005248">
    <property type="term" value="F:voltage-gated sodium channel activity"/>
    <property type="evidence" value="ECO:0007669"/>
    <property type="project" value="TreeGrafter"/>
</dbReference>
<dbReference type="PATRIC" id="fig|1769779.3.peg.1321"/>
<dbReference type="PANTHER" id="PTHR10037">
    <property type="entry name" value="VOLTAGE-GATED CATION CHANNEL CALCIUM AND SODIUM"/>
    <property type="match status" value="1"/>
</dbReference>
<dbReference type="Gene3D" id="1.20.120.350">
    <property type="entry name" value="Voltage-gated potassium channels. Chain C"/>
    <property type="match status" value="1"/>
</dbReference>
<keyword evidence="4 5" id="KW-0472">Membrane</keyword>